<reference evidence="2 3" key="1">
    <citation type="submission" date="2024-10" db="EMBL/GenBank/DDBJ databases">
        <title>The Natural Products Discovery Center: Release of the First 8490 Sequenced Strains for Exploring Actinobacteria Biosynthetic Diversity.</title>
        <authorList>
            <person name="Kalkreuter E."/>
            <person name="Kautsar S.A."/>
            <person name="Yang D."/>
            <person name="Bader C.D."/>
            <person name="Teijaro C.N."/>
            <person name="Fluegel L."/>
            <person name="Davis C.M."/>
            <person name="Simpson J.R."/>
            <person name="Lauterbach L."/>
            <person name="Steele A.D."/>
            <person name="Gui C."/>
            <person name="Meng S."/>
            <person name="Li G."/>
            <person name="Viehrig K."/>
            <person name="Ye F."/>
            <person name="Su P."/>
            <person name="Kiefer A.F."/>
            <person name="Nichols A."/>
            <person name="Cepeda A.J."/>
            <person name="Yan W."/>
            <person name="Fan B."/>
            <person name="Jiang Y."/>
            <person name="Adhikari A."/>
            <person name="Zheng C.-J."/>
            <person name="Schuster L."/>
            <person name="Cowan T.M."/>
            <person name="Smanski M.J."/>
            <person name="Chevrette M.G."/>
            <person name="De Carvalho L.P.S."/>
            <person name="Shen B."/>
        </authorList>
    </citation>
    <scope>NUCLEOTIDE SEQUENCE [LARGE SCALE GENOMIC DNA]</scope>
    <source>
        <strain evidence="2 3">NPDC018013</strain>
    </source>
</reference>
<evidence type="ECO:0000313" key="2">
    <source>
        <dbReference type="EMBL" id="MFH8587292.1"/>
    </source>
</evidence>
<dbReference type="RefSeq" id="WP_367433075.1">
    <property type="nucleotide sequence ID" value="NZ_CP108413.1"/>
</dbReference>
<keyword evidence="3" id="KW-1185">Reference proteome</keyword>
<organism evidence="2 3">
    <name type="scientific">Streptomyces celluloflavus</name>
    <dbReference type="NCBI Taxonomy" id="58344"/>
    <lineage>
        <taxon>Bacteria</taxon>
        <taxon>Bacillati</taxon>
        <taxon>Actinomycetota</taxon>
        <taxon>Actinomycetes</taxon>
        <taxon>Kitasatosporales</taxon>
        <taxon>Streptomycetaceae</taxon>
        <taxon>Streptomyces</taxon>
    </lineage>
</organism>
<dbReference type="EMBL" id="JBIRGH010000015">
    <property type="protein sequence ID" value="MFH8587292.1"/>
    <property type="molecule type" value="Genomic_DNA"/>
</dbReference>
<proteinExistence type="predicted"/>
<protein>
    <submittedName>
        <fullName evidence="2">Uncharacterized protein</fullName>
    </submittedName>
</protein>
<evidence type="ECO:0000313" key="3">
    <source>
        <dbReference type="Proteomes" id="UP001610990"/>
    </source>
</evidence>
<name>A0ABW7RHT0_9ACTN</name>
<comment type="caution">
    <text evidence="2">The sequence shown here is derived from an EMBL/GenBank/DDBJ whole genome shotgun (WGS) entry which is preliminary data.</text>
</comment>
<accession>A0ABW7RHT0</accession>
<feature type="compositionally biased region" description="Basic and acidic residues" evidence="1">
    <location>
        <begin position="11"/>
        <end position="45"/>
    </location>
</feature>
<evidence type="ECO:0000256" key="1">
    <source>
        <dbReference type="SAM" id="MobiDB-lite"/>
    </source>
</evidence>
<gene>
    <name evidence="2" type="ORF">ACH4GP_23315</name>
</gene>
<dbReference type="Proteomes" id="UP001610990">
    <property type="component" value="Unassembled WGS sequence"/>
</dbReference>
<feature type="region of interest" description="Disordered" evidence="1">
    <location>
        <begin position="1"/>
        <end position="53"/>
    </location>
</feature>
<sequence>MSGVSGMSDVSDARGETDGAKSDDVRAAEAAQHLEELKEKVREANRQSANRPR</sequence>